<dbReference type="Proteomes" id="UP000326112">
    <property type="component" value="Unassembled WGS sequence"/>
</dbReference>
<sequence length="239" mass="26664">MALVFSGCSIVQTESFTFQAELPENFTVGAVTHYESASAEICSKRKAFRSKERNAANLVELQLPLTDTAKGCSMVLKKVVLHITGQWGKRELDMSLQRASITIRDEPSEAVRPFPISGPLVFQAQCQWFFRTAGPKRYIRKILECRALDANGVVQKQLAGAALQRDQLAGKTVKMVLTVAKEELPAVGDNWVKFPAGWKRCMGKGLDDLYGFCRKNITDFKSFKMPDGRNCTVYPNCTE</sequence>
<gene>
    <name evidence="1" type="ORF">F0169_18285</name>
</gene>
<keyword evidence="2" id="KW-1185">Reference proteome</keyword>
<evidence type="ECO:0008006" key="3">
    <source>
        <dbReference type="Google" id="ProtNLM"/>
    </source>
</evidence>
<accession>A0A5N7KNX3</accession>
<organism evidence="1 2">
    <name type="scientific">Pseudomonas kitaguniensis</name>
    <dbReference type="NCBI Taxonomy" id="2607908"/>
    <lineage>
        <taxon>Bacteria</taxon>
        <taxon>Pseudomonadati</taxon>
        <taxon>Pseudomonadota</taxon>
        <taxon>Gammaproteobacteria</taxon>
        <taxon>Pseudomonadales</taxon>
        <taxon>Pseudomonadaceae</taxon>
        <taxon>Pseudomonas</taxon>
    </lineage>
</organism>
<protein>
    <recommendedName>
        <fullName evidence="3">Lipoprotein</fullName>
    </recommendedName>
</protein>
<reference evidence="1 2" key="1">
    <citation type="journal article" date="2020" name="Int. J. Syst. Evol. Microbiol.">
        <title>Pseudomonas kitaguniensis sp. nov., a pathogen causing bacterial rot of Welsh onion in Japan.</title>
        <authorList>
            <person name="Sawada H."/>
            <person name="Fujikawa T."/>
            <person name="Nishiwaki Y."/>
            <person name="Horita H."/>
        </authorList>
    </citation>
    <scope>NUCLEOTIDE SEQUENCE [LARGE SCALE GENOMIC DNA]</scope>
    <source>
        <strain evidence="1 2">MAFF 212408</strain>
    </source>
</reference>
<evidence type="ECO:0000313" key="1">
    <source>
        <dbReference type="EMBL" id="MPR03848.1"/>
    </source>
</evidence>
<evidence type="ECO:0000313" key="2">
    <source>
        <dbReference type="Proteomes" id="UP000326112"/>
    </source>
</evidence>
<name>A0A5N7KNX3_9PSED</name>
<dbReference type="EMBL" id="VUAZ01000112">
    <property type="protein sequence ID" value="MPR03848.1"/>
    <property type="molecule type" value="Genomic_DNA"/>
</dbReference>
<proteinExistence type="predicted"/>
<comment type="caution">
    <text evidence="1">The sequence shown here is derived from an EMBL/GenBank/DDBJ whole genome shotgun (WGS) entry which is preliminary data.</text>
</comment>
<reference evidence="1 2" key="2">
    <citation type="journal article" date="2023" name="Plant Pathol.">
        <title>Dismantling and reorganizing Pseudomonas marginalis sensu#lato.</title>
        <authorList>
            <person name="Sawada H."/>
            <person name="Fujikawa T."/>
            <person name="Satou M."/>
        </authorList>
    </citation>
    <scope>NUCLEOTIDE SEQUENCE [LARGE SCALE GENOMIC DNA]</scope>
    <source>
        <strain evidence="1 2">MAFF 212408</strain>
    </source>
</reference>
<dbReference type="RefSeq" id="WP_152747262.1">
    <property type="nucleotide sequence ID" value="NZ_VUAZ01000112.1"/>
</dbReference>